<keyword evidence="2" id="KW-1185">Reference proteome</keyword>
<sequence>MRFFVAPLALAAACISAAGASPAAMTARDVDLGTWLLDSVSTFFPNHVGWETGYDAAFAPTVKATFNQPAYNFFTLKQLYTSINSQITTGFTSFGVNITSVVVVPNAHDLGGLVTLTGVEGGPLPNGTVLTAPDSVFAVVSEIFGRRYITEWRETTDFPL</sequence>
<comment type="caution">
    <text evidence="1">The sequence shown here is derived from an EMBL/GenBank/DDBJ whole genome shotgun (WGS) entry which is preliminary data.</text>
</comment>
<protein>
    <submittedName>
        <fullName evidence="1">Uncharacterized protein</fullName>
    </submittedName>
</protein>
<evidence type="ECO:0000313" key="1">
    <source>
        <dbReference type="EMBL" id="KAI0053208.1"/>
    </source>
</evidence>
<dbReference type="EMBL" id="MU275841">
    <property type="protein sequence ID" value="KAI0053208.1"/>
    <property type="molecule type" value="Genomic_DNA"/>
</dbReference>
<proteinExistence type="predicted"/>
<accession>A0ACB8SAK9</accession>
<gene>
    <name evidence="1" type="ORF">FA95DRAFT_1674598</name>
</gene>
<reference evidence="1" key="1">
    <citation type="submission" date="2021-02" db="EMBL/GenBank/DDBJ databases">
        <authorList>
            <consortium name="DOE Joint Genome Institute"/>
            <person name="Ahrendt S."/>
            <person name="Looney B.P."/>
            <person name="Miyauchi S."/>
            <person name="Morin E."/>
            <person name="Drula E."/>
            <person name="Courty P.E."/>
            <person name="Chicoki N."/>
            <person name="Fauchery L."/>
            <person name="Kohler A."/>
            <person name="Kuo A."/>
            <person name="Labutti K."/>
            <person name="Pangilinan J."/>
            <person name="Lipzen A."/>
            <person name="Riley R."/>
            <person name="Andreopoulos W."/>
            <person name="He G."/>
            <person name="Johnson J."/>
            <person name="Barry K.W."/>
            <person name="Grigoriev I.V."/>
            <person name="Nagy L."/>
            <person name="Hibbett D."/>
            <person name="Henrissat B."/>
            <person name="Matheny P.B."/>
            <person name="Labbe J."/>
            <person name="Martin F."/>
        </authorList>
    </citation>
    <scope>NUCLEOTIDE SEQUENCE</scope>
    <source>
        <strain evidence="1">FP105234-sp</strain>
    </source>
</reference>
<reference evidence="1" key="2">
    <citation type="journal article" date="2022" name="New Phytol.">
        <title>Evolutionary transition to the ectomycorrhizal habit in the genomes of a hyperdiverse lineage of mushroom-forming fungi.</title>
        <authorList>
            <person name="Looney B."/>
            <person name="Miyauchi S."/>
            <person name="Morin E."/>
            <person name="Drula E."/>
            <person name="Courty P.E."/>
            <person name="Kohler A."/>
            <person name="Kuo A."/>
            <person name="LaButti K."/>
            <person name="Pangilinan J."/>
            <person name="Lipzen A."/>
            <person name="Riley R."/>
            <person name="Andreopoulos W."/>
            <person name="He G."/>
            <person name="Johnson J."/>
            <person name="Nolan M."/>
            <person name="Tritt A."/>
            <person name="Barry K.W."/>
            <person name="Grigoriev I.V."/>
            <person name="Nagy L.G."/>
            <person name="Hibbett D."/>
            <person name="Henrissat B."/>
            <person name="Matheny P.B."/>
            <person name="Labbe J."/>
            <person name="Martin F.M."/>
        </authorList>
    </citation>
    <scope>NUCLEOTIDE SEQUENCE</scope>
    <source>
        <strain evidence="1">FP105234-sp</strain>
    </source>
</reference>
<organism evidence="1 2">
    <name type="scientific">Auriscalpium vulgare</name>
    <dbReference type="NCBI Taxonomy" id="40419"/>
    <lineage>
        <taxon>Eukaryota</taxon>
        <taxon>Fungi</taxon>
        <taxon>Dikarya</taxon>
        <taxon>Basidiomycota</taxon>
        <taxon>Agaricomycotina</taxon>
        <taxon>Agaricomycetes</taxon>
        <taxon>Russulales</taxon>
        <taxon>Auriscalpiaceae</taxon>
        <taxon>Auriscalpium</taxon>
    </lineage>
</organism>
<dbReference type="Proteomes" id="UP000814033">
    <property type="component" value="Unassembled WGS sequence"/>
</dbReference>
<evidence type="ECO:0000313" key="2">
    <source>
        <dbReference type="Proteomes" id="UP000814033"/>
    </source>
</evidence>
<name>A0ACB8SAK9_9AGAM</name>